<dbReference type="InterPro" id="IPR051044">
    <property type="entry name" value="MAG_DAG_Lipase"/>
</dbReference>
<name>A0A1J5RR37_9ZZZZ</name>
<dbReference type="EC" id="3.1.1.23" evidence="2"/>
<dbReference type="Pfam" id="PF12146">
    <property type="entry name" value="Hydrolase_4"/>
    <property type="match status" value="1"/>
</dbReference>
<dbReference type="EMBL" id="MLJW01000119">
    <property type="protein sequence ID" value="OIQ98454.1"/>
    <property type="molecule type" value="Genomic_DNA"/>
</dbReference>
<dbReference type="GO" id="GO:0047372">
    <property type="term" value="F:monoacylglycerol lipase activity"/>
    <property type="evidence" value="ECO:0007669"/>
    <property type="project" value="UniProtKB-EC"/>
</dbReference>
<evidence type="ECO:0000259" key="1">
    <source>
        <dbReference type="Pfam" id="PF12146"/>
    </source>
</evidence>
<evidence type="ECO:0000313" key="2">
    <source>
        <dbReference type="EMBL" id="OIQ98454.1"/>
    </source>
</evidence>
<keyword evidence="2" id="KW-0378">Hydrolase</keyword>
<proteinExistence type="predicted"/>
<dbReference type="AlphaFoldDB" id="A0A1J5RR37"/>
<organism evidence="2">
    <name type="scientific">mine drainage metagenome</name>
    <dbReference type="NCBI Taxonomy" id="410659"/>
    <lineage>
        <taxon>unclassified sequences</taxon>
        <taxon>metagenomes</taxon>
        <taxon>ecological metagenomes</taxon>
    </lineage>
</organism>
<dbReference type="PANTHER" id="PTHR11614">
    <property type="entry name" value="PHOSPHOLIPASE-RELATED"/>
    <property type="match status" value="1"/>
</dbReference>
<accession>A0A1J5RR37</accession>
<gene>
    <name evidence="2" type="ORF">GALL_195800</name>
</gene>
<dbReference type="Gene3D" id="3.40.50.1820">
    <property type="entry name" value="alpha/beta hydrolase"/>
    <property type="match status" value="1"/>
</dbReference>
<dbReference type="InterPro" id="IPR022742">
    <property type="entry name" value="Hydrolase_4"/>
</dbReference>
<reference evidence="2" key="1">
    <citation type="submission" date="2016-10" db="EMBL/GenBank/DDBJ databases">
        <title>Sequence of Gallionella enrichment culture.</title>
        <authorList>
            <person name="Poehlein A."/>
            <person name="Muehling M."/>
            <person name="Daniel R."/>
        </authorList>
    </citation>
    <scope>NUCLEOTIDE SEQUENCE</scope>
</reference>
<feature type="domain" description="Serine aminopeptidase S33" evidence="1">
    <location>
        <begin position="56"/>
        <end position="292"/>
    </location>
</feature>
<dbReference type="SUPFAM" id="SSF53474">
    <property type="entry name" value="alpha/beta-Hydrolases"/>
    <property type="match status" value="1"/>
</dbReference>
<comment type="caution">
    <text evidence="2">The sequence shown here is derived from an EMBL/GenBank/DDBJ whole genome shotgun (WGS) entry which is preliminary data.</text>
</comment>
<dbReference type="InterPro" id="IPR029058">
    <property type="entry name" value="AB_hydrolase_fold"/>
</dbReference>
<protein>
    <submittedName>
        <fullName evidence="2">Thermostable monoacylglycerol lipase</fullName>
        <ecNumber evidence="2">3.1.1.23</ecNumber>
    </submittedName>
</protein>
<sequence length="326" mass="35890">MSNAHSPKSLFERKTWWQRFKLSTFGAMPWSGPGSVRAADLSDSITDARFYMPGGKAAVLLIHGLTGTPTEMRFIGKGLANAGFTVYGMQLAGHCGTEADLVKTSWPDWYASVEAAYEEVAAKHEVVFAAGLSMGALMSMHLAAQKPERLKAIGLMSVTLKYDGWSIPRLSFLLPLFLHTPLGRKYRFVENFPYGIKDERLRHRVVTNMLDGNSAEAGNLGMTGLSLRQLLTFVEVVKAEMPAIGTPAIILHAAEDDVASVKNANYLEDHLGGPRKKVLFHDSYHMLTVDQERGKVVKELVDYFRQYCAPEDLEKVGRAGGASQPV</sequence>